<keyword evidence="2" id="KW-1185">Reference proteome</keyword>
<protein>
    <submittedName>
        <fullName evidence="1">Uncharacterized protein</fullName>
    </submittedName>
</protein>
<dbReference type="AlphaFoldDB" id="A0A292PSM6"/>
<evidence type="ECO:0000313" key="1">
    <source>
        <dbReference type="EMBL" id="CUS10134.1"/>
    </source>
</evidence>
<organism evidence="1 2">
    <name type="scientific">Tuber aestivum</name>
    <name type="common">summer truffle</name>
    <dbReference type="NCBI Taxonomy" id="59557"/>
    <lineage>
        <taxon>Eukaryota</taxon>
        <taxon>Fungi</taxon>
        <taxon>Dikarya</taxon>
        <taxon>Ascomycota</taxon>
        <taxon>Pezizomycotina</taxon>
        <taxon>Pezizomycetes</taxon>
        <taxon>Pezizales</taxon>
        <taxon>Tuberaceae</taxon>
        <taxon>Tuber</taxon>
    </lineage>
</organism>
<dbReference type="EMBL" id="LN891055">
    <property type="protein sequence ID" value="CUS10134.1"/>
    <property type="molecule type" value="Genomic_DNA"/>
</dbReference>
<accession>A0A292PSM6</accession>
<evidence type="ECO:0000313" key="2">
    <source>
        <dbReference type="Proteomes" id="UP001412239"/>
    </source>
</evidence>
<dbReference type="Proteomes" id="UP001412239">
    <property type="component" value="Unassembled WGS sequence"/>
</dbReference>
<reference evidence="1" key="1">
    <citation type="submission" date="2015-10" db="EMBL/GenBank/DDBJ databases">
        <authorList>
            <person name="Regsiter A."/>
            <person name="william w."/>
        </authorList>
    </citation>
    <scope>NUCLEOTIDE SEQUENCE</scope>
    <source>
        <strain evidence="1">Montdore</strain>
    </source>
</reference>
<gene>
    <name evidence="1" type="ORF">GSTUAT00005773001</name>
</gene>
<name>A0A292PSM6_9PEZI</name>
<proteinExistence type="predicted"/>
<sequence length="88" mass="9771">MVTTPSASICTRNRLPGTASNRRYWRVSARKPNSQWVEKRVFLIVGPGWDSSPEGLETSPCAILGRTKHTLQGTPGKVLRQVVMYSSL</sequence>